<dbReference type="Proteomes" id="UP001157502">
    <property type="component" value="Chromosome 4"/>
</dbReference>
<organism evidence="1 2">
    <name type="scientific">Dallia pectoralis</name>
    <name type="common">Alaska blackfish</name>
    <dbReference type="NCBI Taxonomy" id="75939"/>
    <lineage>
        <taxon>Eukaryota</taxon>
        <taxon>Metazoa</taxon>
        <taxon>Chordata</taxon>
        <taxon>Craniata</taxon>
        <taxon>Vertebrata</taxon>
        <taxon>Euteleostomi</taxon>
        <taxon>Actinopterygii</taxon>
        <taxon>Neopterygii</taxon>
        <taxon>Teleostei</taxon>
        <taxon>Protacanthopterygii</taxon>
        <taxon>Esociformes</taxon>
        <taxon>Umbridae</taxon>
        <taxon>Dallia</taxon>
    </lineage>
</organism>
<comment type="caution">
    <text evidence="1">The sequence shown here is derived from an EMBL/GenBank/DDBJ whole genome shotgun (WGS) entry which is preliminary data.</text>
</comment>
<keyword evidence="2" id="KW-1185">Reference proteome</keyword>
<gene>
    <name evidence="1" type="ORF">DPEC_G00043220</name>
</gene>
<protein>
    <submittedName>
        <fullName evidence="1">Uncharacterized protein</fullName>
    </submittedName>
</protein>
<dbReference type="EMBL" id="CM055731">
    <property type="protein sequence ID" value="KAJ8012477.1"/>
    <property type="molecule type" value="Genomic_DNA"/>
</dbReference>
<proteinExistence type="predicted"/>
<sequence>MSRQHHSVQPRRFSAAGKPSQAPTADAYQCLVNAICASRSALFASLLSETGGFWYRAERGCTRHSSELLNWNSPFSVRIGVQGRTILLS</sequence>
<accession>A0ACC2H9N1</accession>
<evidence type="ECO:0000313" key="1">
    <source>
        <dbReference type="EMBL" id="KAJ8012477.1"/>
    </source>
</evidence>
<reference evidence="1" key="1">
    <citation type="submission" date="2021-05" db="EMBL/GenBank/DDBJ databases">
        <authorList>
            <person name="Pan Q."/>
            <person name="Jouanno E."/>
            <person name="Zahm M."/>
            <person name="Klopp C."/>
            <person name="Cabau C."/>
            <person name="Louis A."/>
            <person name="Berthelot C."/>
            <person name="Parey E."/>
            <person name="Roest Crollius H."/>
            <person name="Montfort J."/>
            <person name="Robinson-Rechavi M."/>
            <person name="Bouchez O."/>
            <person name="Lampietro C."/>
            <person name="Lopez Roques C."/>
            <person name="Donnadieu C."/>
            <person name="Postlethwait J."/>
            <person name="Bobe J."/>
            <person name="Dillon D."/>
            <person name="Chandos A."/>
            <person name="von Hippel F."/>
            <person name="Guiguen Y."/>
        </authorList>
    </citation>
    <scope>NUCLEOTIDE SEQUENCE</scope>
    <source>
        <strain evidence="1">YG-Jan2019</strain>
    </source>
</reference>
<evidence type="ECO:0000313" key="2">
    <source>
        <dbReference type="Proteomes" id="UP001157502"/>
    </source>
</evidence>
<name>A0ACC2H9N1_DALPE</name>